<comment type="caution">
    <text evidence="3">The sequence shown here is derived from an EMBL/GenBank/DDBJ whole genome shotgun (WGS) entry which is preliminary data.</text>
</comment>
<dbReference type="Gene3D" id="3.30.830.10">
    <property type="entry name" value="Metalloenzyme, LuxS/M16 peptidase-like"/>
    <property type="match status" value="2"/>
</dbReference>
<evidence type="ECO:0000256" key="1">
    <source>
        <dbReference type="ARBA" id="ARBA00007261"/>
    </source>
</evidence>
<organism evidence="3 4">
    <name type="scientific">Geothrix limicola</name>
    <dbReference type="NCBI Taxonomy" id="2927978"/>
    <lineage>
        <taxon>Bacteria</taxon>
        <taxon>Pseudomonadati</taxon>
        <taxon>Acidobacteriota</taxon>
        <taxon>Holophagae</taxon>
        <taxon>Holophagales</taxon>
        <taxon>Holophagaceae</taxon>
        <taxon>Geothrix</taxon>
    </lineage>
</organism>
<dbReference type="InterPro" id="IPR011249">
    <property type="entry name" value="Metalloenz_LuxS/M16"/>
</dbReference>
<keyword evidence="4" id="KW-1185">Reference proteome</keyword>
<reference evidence="3 4" key="1">
    <citation type="journal article" date="2023" name="Antonie Van Leeuwenhoek">
        <title>Mesoterricola silvestris gen. nov., sp. nov., Mesoterricola sediminis sp. nov., Geothrix oryzae sp. nov., Geothrix edaphica sp. nov., Geothrix rubra sp. nov., and Geothrix limicola sp. nov., six novel members of Acidobacteriota isolated from soils.</title>
        <authorList>
            <person name="Itoh H."/>
            <person name="Sugisawa Y."/>
            <person name="Mise K."/>
            <person name="Xu Z."/>
            <person name="Kuniyasu M."/>
            <person name="Ushijima N."/>
            <person name="Kawano K."/>
            <person name="Kobayashi E."/>
            <person name="Shiratori Y."/>
            <person name="Masuda Y."/>
            <person name="Senoo K."/>
        </authorList>
    </citation>
    <scope>NUCLEOTIDE SEQUENCE [LARGE SCALE GENOMIC DNA]</scope>
    <source>
        <strain evidence="3 4">Red804</strain>
    </source>
</reference>
<comment type="similarity">
    <text evidence="1">Belongs to the peptidase M16 family.</text>
</comment>
<evidence type="ECO:0000313" key="4">
    <source>
        <dbReference type="Proteomes" id="UP001165069"/>
    </source>
</evidence>
<accession>A0ABQ5QFM1</accession>
<protein>
    <recommendedName>
        <fullName evidence="2">Peptidase M16 C-terminal domain-containing protein</fullName>
    </recommendedName>
</protein>
<dbReference type="InterPro" id="IPR007863">
    <property type="entry name" value="Peptidase_M16_C"/>
</dbReference>
<dbReference type="InterPro" id="IPR050361">
    <property type="entry name" value="MPP/UQCRC_Complex"/>
</dbReference>
<evidence type="ECO:0000259" key="2">
    <source>
        <dbReference type="Pfam" id="PF05193"/>
    </source>
</evidence>
<proteinExistence type="inferred from homology"/>
<dbReference type="PANTHER" id="PTHR11851">
    <property type="entry name" value="METALLOPROTEASE"/>
    <property type="match status" value="1"/>
</dbReference>
<dbReference type="SUPFAM" id="SSF63411">
    <property type="entry name" value="LuxS/MPP-like metallohydrolase"/>
    <property type="match status" value="2"/>
</dbReference>
<gene>
    <name evidence="3" type="ORF">GETHLI_19540</name>
</gene>
<name>A0ABQ5QFM1_9BACT</name>
<dbReference type="Pfam" id="PF05193">
    <property type="entry name" value="Peptidase_M16_C"/>
    <property type="match status" value="1"/>
</dbReference>
<dbReference type="PANTHER" id="PTHR11851:SF49">
    <property type="entry name" value="MITOCHONDRIAL-PROCESSING PEPTIDASE SUBUNIT ALPHA"/>
    <property type="match status" value="1"/>
</dbReference>
<dbReference type="Proteomes" id="UP001165069">
    <property type="component" value="Unassembled WGS sequence"/>
</dbReference>
<sequence length="371" mass="42092">MAEFDSLVKQQRALTVKDELDRIYKQAGARGMNANTTSDRTFFHIELPSNKVELWAWLESDRLKNAVFREFYSERDVVIEERRLRVDATPTGKAGEAFTAMVWQAHPYSWPVIGWISDVTQMTRDQANEFFATYYAPNNITAVLVGDFNPGEVLQMLERYFGRIPANPKNPPKVITQEPVQTAEQRLNAEVESNPSTIIAFKTVPSVHRDAAALEVLGSLLNGKSGRLYKELVLNQKSAVGVGAFYHGMKYGGTFSLYAMSAPDRRPEDLEPMLYAEIEKIAREGLTEHELQGVKNRVRAESFSRMEGHAALRDALAEAEGRGTYKDFLDEPDRLTVVTNEDVKRVANVYFKKERSNVMTIHRKAKEHEVK</sequence>
<feature type="domain" description="Peptidase M16 C-terminal" evidence="2">
    <location>
        <begin position="122"/>
        <end position="297"/>
    </location>
</feature>
<dbReference type="EMBL" id="BSDE01000003">
    <property type="protein sequence ID" value="GLH73452.1"/>
    <property type="molecule type" value="Genomic_DNA"/>
</dbReference>
<evidence type="ECO:0000313" key="3">
    <source>
        <dbReference type="EMBL" id="GLH73452.1"/>
    </source>
</evidence>